<keyword evidence="3 13" id="KW-0028">Amino-acid biosynthesis</keyword>
<feature type="binding site" evidence="13">
    <location>
        <position position="131"/>
    </location>
    <ligand>
        <name>(S)-2,3,4,5-tetrahydrodipicolinate</name>
        <dbReference type="ChEBI" id="CHEBI:16845"/>
    </ligand>
</feature>
<feature type="binding site" evidence="13">
    <location>
        <begin position="7"/>
        <end position="12"/>
    </location>
    <ligand>
        <name>NAD(+)</name>
        <dbReference type="ChEBI" id="CHEBI:57540"/>
    </ligand>
</feature>
<comment type="function">
    <text evidence="13">Catalyzes the conversion of 4-hydroxy-tetrahydrodipicolinate (HTPA) to tetrahydrodipicolinate.</text>
</comment>
<comment type="caution">
    <text evidence="16">The sequence shown here is derived from an EMBL/GenBank/DDBJ whole genome shotgun (WGS) entry which is preliminary data.</text>
</comment>
<dbReference type="InterPro" id="IPR023940">
    <property type="entry name" value="DHDPR_bac"/>
</dbReference>
<dbReference type="EMBL" id="VFOR01000003">
    <property type="protein sequence ID" value="TQL57339.1"/>
    <property type="molecule type" value="Genomic_DNA"/>
</dbReference>
<keyword evidence="5 13" id="KW-0220">Diaminopimelate biosynthesis</keyword>
<gene>
    <name evidence="13" type="primary">dapB</name>
    <name evidence="16" type="ORF">FB460_2417</name>
</gene>
<feature type="binding site" evidence="13">
    <location>
        <position position="38"/>
    </location>
    <ligand>
        <name>NADP(+)</name>
        <dbReference type="ChEBI" id="CHEBI:58349"/>
    </ligand>
</feature>
<comment type="pathway">
    <text evidence="9 13">Amino-acid biosynthesis; L-lysine biosynthesis via DAP pathway; (S)-tetrahydrodipicolinate from L-aspartate: step 4/4.</text>
</comment>
<keyword evidence="8 13" id="KW-0457">Lysine biosynthesis</keyword>
<dbReference type="GO" id="GO:0009089">
    <property type="term" value="P:lysine biosynthetic process via diaminopimelate"/>
    <property type="evidence" value="ECO:0007669"/>
    <property type="project" value="UniProtKB-UniRule"/>
</dbReference>
<evidence type="ECO:0000256" key="7">
    <source>
        <dbReference type="ARBA" id="ARBA00023027"/>
    </source>
</evidence>
<evidence type="ECO:0000256" key="3">
    <source>
        <dbReference type="ARBA" id="ARBA00022605"/>
    </source>
</evidence>
<evidence type="ECO:0000259" key="15">
    <source>
        <dbReference type="Pfam" id="PF05173"/>
    </source>
</evidence>
<dbReference type="GO" id="GO:0008839">
    <property type="term" value="F:4-hydroxy-tetrahydrodipicolinate reductase"/>
    <property type="evidence" value="ECO:0007669"/>
    <property type="project" value="UniProtKB-UniRule"/>
</dbReference>
<evidence type="ECO:0000256" key="9">
    <source>
        <dbReference type="ARBA" id="ARBA00037922"/>
    </source>
</evidence>
<evidence type="ECO:0000256" key="13">
    <source>
        <dbReference type="HAMAP-Rule" id="MF_00102"/>
    </source>
</evidence>
<keyword evidence="17" id="KW-1185">Reference proteome</keyword>
<dbReference type="SUPFAM" id="SSF55347">
    <property type="entry name" value="Glyceraldehyde-3-phosphate dehydrogenase-like, C-terminal domain"/>
    <property type="match status" value="1"/>
</dbReference>
<evidence type="ECO:0000256" key="10">
    <source>
        <dbReference type="ARBA" id="ARBA00038983"/>
    </source>
</evidence>
<feature type="domain" description="Dihydrodipicolinate reductase N-terminal" evidence="14">
    <location>
        <begin position="1"/>
        <end position="103"/>
    </location>
</feature>
<evidence type="ECO:0000256" key="12">
    <source>
        <dbReference type="ARBA" id="ARBA00049396"/>
    </source>
</evidence>
<proteinExistence type="inferred from homology"/>
<dbReference type="GO" id="GO:0050661">
    <property type="term" value="F:NADP binding"/>
    <property type="evidence" value="ECO:0007669"/>
    <property type="project" value="UniProtKB-UniRule"/>
</dbReference>
<dbReference type="Gene3D" id="3.30.360.10">
    <property type="entry name" value="Dihydrodipicolinate Reductase, domain 2"/>
    <property type="match status" value="1"/>
</dbReference>
<dbReference type="AlphaFoldDB" id="A0A542ZAG5"/>
<comment type="catalytic activity">
    <reaction evidence="12 13">
        <text>(S)-2,3,4,5-tetrahydrodipicolinate + NAD(+) + H2O = (2S,4S)-4-hydroxy-2,3,4,5-tetrahydrodipicolinate + NADH + H(+)</text>
        <dbReference type="Rhea" id="RHEA:35323"/>
        <dbReference type="ChEBI" id="CHEBI:15377"/>
        <dbReference type="ChEBI" id="CHEBI:15378"/>
        <dbReference type="ChEBI" id="CHEBI:16845"/>
        <dbReference type="ChEBI" id="CHEBI:57540"/>
        <dbReference type="ChEBI" id="CHEBI:57945"/>
        <dbReference type="ChEBI" id="CHEBI:67139"/>
        <dbReference type="EC" id="1.17.1.8"/>
    </reaction>
</comment>
<comment type="subcellular location">
    <subcellularLocation>
        <location evidence="13">Cytoplasm</location>
    </subcellularLocation>
</comment>
<dbReference type="InterPro" id="IPR000846">
    <property type="entry name" value="DapB_N"/>
</dbReference>
<evidence type="ECO:0000256" key="2">
    <source>
        <dbReference type="ARBA" id="ARBA00022490"/>
    </source>
</evidence>
<dbReference type="Gene3D" id="3.40.50.720">
    <property type="entry name" value="NAD(P)-binding Rossmann-like Domain"/>
    <property type="match status" value="1"/>
</dbReference>
<dbReference type="InterPro" id="IPR022664">
    <property type="entry name" value="DapB_N_CS"/>
</dbReference>
<dbReference type="GO" id="GO:0016726">
    <property type="term" value="F:oxidoreductase activity, acting on CH or CH2 groups, NAD or NADP as acceptor"/>
    <property type="evidence" value="ECO:0007669"/>
    <property type="project" value="UniProtKB-UniRule"/>
</dbReference>
<dbReference type="Pfam" id="PF01113">
    <property type="entry name" value="DapB_N"/>
    <property type="match status" value="1"/>
</dbReference>
<dbReference type="OrthoDB" id="9790352at2"/>
<evidence type="ECO:0000256" key="11">
    <source>
        <dbReference type="ARBA" id="ARBA00049080"/>
    </source>
</evidence>
<dbReference type="PANTHER" id="PTHR20836">
    <property type="entry name" value="DIHYDRODIPICOLINATE REDUCTASE"/>
    <property type="match status" value="1"/>
</dbReference>
<evidence type="ECO:0000256" key="5">
    <source>
        <dbReference type="ARBA" id="ARBA00022915"/>
    </source>
</evidence>
<evidence type="ECO:0000313" key="16">
    <source>
        <dbReference type="EMBL" id="TQL57339.1"/>
    </source>
</evidence>
<dbReference type="FunFam" id="3.30.360.10:FF:000009">
    <property type="entry name" value="4-hydroxy-tetrahydrodipicolinate reductase"/>
    <property type="match status" value="1"/>
</dbReference>
<dbReference type="Proteomes" id="UP000316196">
    <property type="component" value="Unassembled WGS sequence"/>
</dbReference>
<comment type="catalytic activity">
    <reaction evidence="11 13">
        <text>(S)-2,3,4,5-tetrahydrodipicolinate + NADP(+) + H2O = (2S,4S)-4-hydroxy-2,3,4,5-tetrahydrodipicolinate + NADPH + H(+)</text>
        <dbReference type="Rhea" id="RHEA:35331"/>
        <dbReference type="ChEBI" id="CHEBI:15377"/>
        <dbReference type="ChEBI" id="CHEBI:15378"/>
        <dbReference type="ChEBI" id="CHEBI:16845"/>
        <dbReference type="ChEBI" id="CHEBI:57783"/>
        <dbReference type="ChEBI" id="CHEBI:58349"/>
        <dbReference type="ChEBI" id="CHEBI:67139"/>
        <dbReference type="EC" id="1.17.1.8"/>
    </reaction>
</comment>
<keyword evidence="7 13" id="KW-0520">NAD</keyword>
<comment type="caution">
    <text evidence="13">Was originally thought to be a dihydrodipicolinate reductase (DHDPR), catalyzing the conversion of dihydrodipicolinate to tetrahydrodipicolinate. However, it was shown in E.coli that the substrate of the enzymatic reaction is not dihydrodipicolinate (DHDP) but in fact (2S,4S)-4-hydroxy-2,3,4,5-tetrahydrodipicolinic acid (HTPA), the product released by the DapA-catalyzed reaction.</text>
</comment>
<evidence type="ECO:0000256" key="6">
    <source>
        <dbReference type="ARBA" id="ARBA00023002"/>
    </source>
</evidence>
<organism evidence="16 17">
    <name type="scientific">Propioniferax innocua</name>
    <dbReference type="NCBI Taxonomy" id="1753"/>
    <lineage>
        <taxon>Bacteria</taxon>
        <taxon>Bacillati</taxon>
        <taxon>Actinomycetota</taxon>
        <taxon>Actinomycetes</taxon>
        <taxon>Propionibacteriales</taxon>
        <taxon>Propionibacteriaceae</taxon>
        <taxon>Propioniferax</taxon>
    </lineage>
</organism>
<sequence length="245" mass="26207">MDVAVFGANGRMGAETCRAVRQADGMNLIAGVDHGDPRDEAKNAEVIVDFTHPDAVMGNLQWCIEHGKHAVVGTTGFNQERYDQIRAWLEAKPEVGVVIAANFSIGAILSMELSKRAARYYESVEIIEMHHPHKADAPSGTATTTAHKIAEAREEAGLGAVPDATEHEVPGARGATIEGIHVHGVRMAGMVAHQQVMFGTAGETLTLRHDSYDRAAYMPGVLTAVREVSSHPGLTLGIETLLDLA</sequence>
<keyword evidence="2 13" id="KW-0963">Cytoplasm</keyword>
<feature type="binding site" evidence="13">
    <location>
        <begin position="73"/>
        <end position="75"/>
    </location>
    <ligand>
        <name>NAD(+)</name>
        <dbReference type="ChEBI" id="CHEBI:57540"/>
    </ligand>
</feature>
<comment type="similarity">
    <text evidence="1 13">Belongs to the DapB family.</text>
</comment>
<dbReference type="GO" id="GO:0005829">
    <property type="term" value="C:cytosol"/>
    <property type="evidence" value="ECO:0007669"/>
    <property type="project" value="TreeGrafter"/>
</dbReference>
<dbReference type="SUPFAM" id="SSF51735">
    <property type="entry name" value="NAD(P)-binding Rossmann-fold domains"/>
    <property type="match status" value="1"/>
</dbReference>
<name>A0A542ZAG5_9ACTN</name>
<dbReference type="UniPathway" id="UPA00034">
    <property type="reaction ID" value="UER00018"/>
</dbReference>
<feature type="active site" description="Proton donor" evidence="13">
    <location>
        <position position="134"/>
    </location>
</feature>
<dbReference type="GO" id="GO:0019877">
    <property type="term" value="P:diaminopimelate biosynthetic process"/>
    <property type="evidence" value="ECO:0007669"/>
    <property type="project" value="UniProtKB-UniRule"/>
</dbReference>
<evidence type="ECO:0000256" key="1">
    <source>
        <dbReference type="ARBA" id="ARBA00006642"/>
    </source>
</evidence>
<feature type="binding site" evidence="13">
    <location>
        <begin position="100"/>
        <end position="103"/>
    </location>
    <ligand>
        <name>NAD(+)</name>
        <dbReference type="ChEBI" id="CHEBI:57540"/>
    </ligand>
</feature>
<feature type="domain" description="Dihydrodipicolinate reductase C-terminal" evidence="15">
    <location>
        <begin position="106"/>
        <end position="241"/>
    </location>
</feature>
<reference evidence="16 17" key="1">
    <citation type="submission" date="2019-06" db="EMBL/GenBank/DDBJ databases">
        <title>Sequencing the genomes of 1000 actinobacteria strains.</title>
        <authorList>
            <person name="Klenk H.-P."/>
        </authorList>
    </citation>
    <scope>NUCLEOTIDE SEQUENCE [LARGE SCALE GENOMIC DNA]</scope>
    <source>
        <strain evidence="16 17">DSM 8251</strain>
    </source>
</reference>
<comment type="caution">
    <text evidence="13">Lacks conserved residue(s) required for the propagation of feature annotation.</text>
</comment>
<feature type="active site" description="Proton donor/acceptor" evidence="13">
    <location>
        <position position="130"/>
    </location>
</feature>
<dbReference type="GO" id="GO:0051287">
    <property type="term" value="F:NAD binding"/>
    <property type="evidence" value="ECO:0007669"/>
    <property type="project" value="UniProtKB-UniRule"/>
</dbReference>
<evidence type="ECO:0000313" key="17">
    <source>
        <dbReference type="Proteomes" id="UP000316196"/>
    </source>
</evidence>
<comment type="subunit">
    <text evidence="13">Homotetramer.</text>
</comment>
<dbReference type="CDD" id="cd02274">
    <property type="entry name" value="DHDPR_N"/>
    <property type="match status" value="1"/>
</dbReference>
<feature type="binding site" evidence="13">
    <location>
        <begin position="140"/>
        <end position="141"/>
    </location>
    <ligand>
        <name>(S)-2,3,4,5-tetrahydrodipicolinate</name>
        <dbReference type="ChEBI" id="CHEBI:16845"/>
    </ligand>
</feature>
<evidence type="ECO:0000256" key="8">
    <source>
        <dbReference type="ARBA" id="ARBA00023154"/>
    </source>
</evidence>
<dbReference type="InterPro" id="IPR022663">
    <property type="entry name" value="DapB_C"/>
</dbReference>
<keyword evidence="6 13" id="KW-0560">Oxidoreductase</keyword>
<keyword evidence="4 13" id="KW-0521">NADP</keyword>
<protein>
    <recommendedName>
        <fullName evidence="10 13">4-hydroxy-tetrahydrodipicolinate reductase</fullName>
        <shortName evidence="13">HTPA reductase</shortName>
        <ecNumber evidence="10 13">1.17.1.8</ecNumber>
    </recommendedName>
</protein>
<accession>A0A542ZAG5</accession>
<dbReference type="Pfam" id="PF05173">
    <property type="entry name" value="DapB_C"/>
    <property type="match status" value="1"/>
</dbReference>
<dbReference type="EC" id="1.17.1.8" evidence="10 13"/>
<dbReference type="PROSITE" id="PS01298">
    <property type="entry name" value="DAPB"/>
    <property type="match status" value="1"/>
</dbReference>
<dbReference type="PIRSF" id="PIRSF000161">
    <property type="entry name" value="DHPR"/>
    <property type="match status" value="1"/>
</dbReference>
<evidence type="ECO:0000259" key="14">
    <source>
        <dbReference type="Pfam" id="PF01113"/>
    </source>
</evidence>
<dbReference type="RefSeq" id="WP_142094430.1">
    <property type="nucleotide sequence ID" value="NZ_BAAAMD010000003.1"/>
</dbReference>
<evidence type="ECO:0000256" key="4">
    <source>
        <dbReference type="ARBA" id="ARBA00022857"/>
    </source>
</evidence>
<dbReference type="PANTHER" id="PTHR20836:SF0">
    <property type="entry name" value="4-HYDROXY-TETRAHYDRODIPICOLINATE REDUCTASE 1, CHLOROPLASTIC-RELATED"/>
    <property type="match status" value="1"/>
</dbReference>
<dbReference type="NCBIfam" id="TIGR00036">
    <property type="entry name" value="dapB"/>
    <property type="match status" value="1"/>
</dbReference>
<dbReference type="HAMAP" id="MF_00102">
    <property type="entry name" value="DapB"/>
    <property type="match status" value="1"/>
</dbReference>
<dbReference type="InterPro" id="IPR036291">
    <property type="entry name" value="NAD(P)-bd_dom_sf"/>
</dbReference>